<dbReference type="Proteomes" id="UP000224003">
    <property type="component" value="Unassembled WGS sequence"/>
</dbReference>
<evidence type="ECO:0000313" key="1">
    <source>
        <dbReference type="EMBL" id="PFJ38584.1"/>
    </source>
</evidence>
<organism evidence="1 2">
    <name type="scientific">Bacillus thuringiensis</name>
    <dbReference type="NCBI Taxonomy" id="1428"/>
    <lineage>
        <taxon>Bacteria</taxon>
        <taxon>Bacillati</taxon>
        <taxon>Bacillota</taxon>
        <taxon>Bacilli</taxon>
        <taxon>Bacillales</taxon>
        <taxon>Bacillaceae</taxon>
        <taxon>Bacillus</taxon>
        <taxon>Bacillus cereus group</taxon>
    </lineage>
</organism>
<proteinExistence type="predicted"/>
<dbReference type="AlphaFoldDB" id="A0A9X6ZSE5"/>
<protein>
    <submittedName>
        <fullName evidence="1">Uncharacterized protein</fullName>
    </submittedName>
</protein>
<evidence type="ECO:0000313" key="2">
    <source>
        <dbReference type="Proteomes" id="UP000224003"/>
    </source>
</evidence>
<accession>A0A9X6ZSE5</accession>
<sequence length="38" mass="4536">MQNYDIQEDPTLFSEGYAFKILSKDSHQIKYVEIQQDI</sequence>
<name>A0A9X6ZSE5_BACTU</name>
<comment type="caution">
    <text evidence="1">The sequence shown here is derived from an EMBL/GenBank/DDBJ whole genome shotgun (WGS) entry which is preliminary data.</text>
</comment>
<reference evidence="1 2" key="1">
    <citation type="submission" date="2017-09" db="EMBL/GenBank/DDBJ databases">
        <title>Large-scale bioinformatics analysis of Bacillus genomes uncovers conserved roles of natural products in bacterial physiology.</title>
        <authorList>
            <consortium name="Agbiome Team Llc"/>
            <person name="Bleich R.M."/>
            <person name="Grubbs K.J."/>
            <person name="Santa Maria K.C."/>
            <person name="Allen S.E."/>
            <person name="Farag S."/>
            <person name="Shank E.A."/>
            <person name="Bowers A."/>
        </authorList>
    </citation>
    <scope>NUCLEOTIDE SEQUENCE [LARGE SCALE GENOMIC DNA]</scope>
    <source>
        <strain evidence="1 2">AFS085496</strain>
    </source>
</reference>
<dbReference type="EMBL" id="NUVX01000032">
    <property type="protein sequence ID" value="PFJ38584.1"/>
    <property type="molecule type" value="Genomic_DNA"/>
</dbReference>
<gene>
    <name evidence="1" type="ORF">COJ15_18070</name>
</gene>